<dbReference type="CDD" id="cd00064">
    <property type="entry name" value="FU"/>
    <property type="match status" value="3"/>
</dbReference>
<dbReference type="Pfam" id="PF01030">
    <property type="entry name" value="Recep_L_domain"/>
    <property type="match status" value="2"/>
</dbReference>
<evidence type="ECO:0000256" key="5">
    <source>
        <dbReference type="ARBA" id="ARBA00022679"/>
    </source>
</evidence>
<organism evidence="23 24">
    <name type="scientific">Strongylocentrotus purpuratus</name>
    <name type="common">Purple sea urchin</name>
    <dbReference type="NCBI Taxonomy" id="7668"/>
    <lineage>
        <taxon>Eukaryota</taxon>
        <taxon>Metazoa</taxon>
        <taxon>Echinodermata</taxon>
        <taxon>Eleutherozoa</taxon>
        <taxon>Echinozoa</taxon>
        <taxon>Echinoidea</taxon>
        <taxon>Euechinoidea</taxon>
        <taxon>Echinacea</taxon>
        <taxon>Camarodonta</taxon>
        <taxon>Echinidea</taxon>
        <taxon>Strongylocentrotidae</taxon>
        <taxon>Strongylocentrotus</taxon>
    </lineage>
</organism>
<feature type="region of interest" description="Disordered" evidence="20">
    <location>
        <begin position="1260"/>
        <end position="1385"/>
    </location>
</feature>
<dbReference type="GO" id="GO:0050793">
    <property type="term" value="P:regulation of developmental process"/>
    <property type="evidence" value="ECO:0007669"/>
    <property type="project" value="UniProtKB-ARBA"/>
</dbReference>
<dbReference type="CDD" id="cd05057">
    <property type="entry name" value="PTKc_EGFR_like"/>
    <property type="match status" value="1"/>
</dbReference>
<dbReference type="GO" id="GO:0043066">
    <property type="term" value="P:negative regulation of apoptotic process"/>
    <property type="evidence" value="ECO:0000318"/>
    <property type="project" value="GO_Central"/>
</dbReference>
<dbReference type="GeneID" id="586488"/>
<feature type="domain" description="Protein kinase" evidence="22">
    <location>
        <begin position="813"/>
        <end position="1079"/>
    </location>
</feature>
<evidence type="ECO:0000256" key="2">
    <source>
        <dbReference type="ARBA" id="ARBA00004479"/>
    </source>
</evidence>
<feature type="compositionally biased region" description="Basic and acidic residues" evidence="20">
    <location>
        <begin position="1214"/>
        <end position="1224"/>
    </location>
</feature>
<evidence type="ECO:0000256" key="16">
    <source>
        <dbReference type="PIRNR" id="PIRNR000619"/>
    </source>
</evidence>
<accession>A0A7M7N2Y7</accession>
<dbReference type="Pfam" id="PF14843">
    <property type="entry name" value="GF_recep_IV"/>
    <property type="match status" value="2"/>
</dbReference>
<evidence type="ECO:0000256" key="21">
    <source>
        <dbReference type="SAM" id="Phobius"/>
    </source>
</evidence>
<dbReference type="InterPro" id="IPR008266">
    <property type="entry name" value="Tyr_kinase_AS"/>
</dbReference>
<dbReference type="EnsemblMetazoa" id="XM_030974648">
    <property type="protein sequence ID" value="XP_030830508"/>
    <property type="gene ID" value="LOC586488"/>
</dbReference>
<evidence type="ECO:0000256" key="9">
    <source>
        <dbReference type="ARBA" id="ARBA00022840"/>
    </source>
</evidence>
<feature type="transmembrane region" description="Helical" evidence="21">
    <location>
        <begin position="738"/>
        <end position="762"/>
    </location>
</feature>
<keyword evidence="24" id="KW-1185">Reference proteome</keyword>
<dbReference type="SMART" id="SM00261">
    <property type="entry name" value="FU"/>
    <property type="match status" value="8"/>
</dbReference>
<dbReference type="EC" id="2.7.10.1" evidence="3 16"/>
<dbReference type="InterPro" id="IPR050122">
    <property type="entry name" value="RTK"/>
</dbReference>
<dbReference type="GO" id="GO:0007173">
    <property type="term" value="P:epidermal growth factor receptor signaling pathway"/>
    <property type="evidence" value="ECO:0000318"/>
    <property type="project" value="GO_Central"/>
</dbReference>
<keyword evidence="10 21" id="KW-1133">Transmembrane helix</keyword>
<keyword evidence="5 16" id="KW-0808">Transferase</keyword>
<evidence type="ECO:0000256" key="12">
    <source>
        <dbReference type="ARBA" id="ARBA00023137"/>
    </source>
</evidence>
<dbReference type="PIRSF" id="PIRSF000619">
    <property type="entry name" value="TyrPK_EGF-R"/>
    <property type="match status" value="1"/>
</dbReference>
<keyword evidence="4" id="KW-0597">Phosphoprotein</keyword>
<dbReference type="GO" id="GO:0009925">
    <property type="term" value="C:basal plasma membrane"/>
    <property type="evidence" value="ECO:0000318"/>
    <property type="project" value="GO_Central"/>
</dbReference>
<dbReference type="InterPro" id="IPR006211">
    <property type="entry name" value="Furin-like_Cys-rich_dom"/>
</dbReference>
<dbReference type="InterPro" id="IPR001245">
    <property type="entry name" value="Ser-Thr/Tyr_kinase_cat_dom"/>
</dbReference>
<feature type="active site" description="Proton acceptor" evidence="17">
    <location>
        <position position="937"/>
    </location>
</feature>
<dbReference type="InterPro" id="IPR000719">
    <property type="entry name" value="Prot_kinase_dom"/>
</dbReference>
<dbReference type="InterPro" id="IPR000494">
    <property type="entry name" value="Rcpt_L-dom"/>
</dbReference>
<evidence type="ECO:0000256" key="4">
    <source>
        <dbReference type="ARBA" id="ARBA00022553"/>
    </source>
</evidence>
<dbReference type="InterPro" id="IPR032778">
    <property type="entry name" value="GF_recep_IV"/>
</dbReference>
<keyword evidence="13 16" id="KW-0675">Receptor</keyword>
<keyword evidence="9 16" id="KW-0067">ATP-binding</keyword>
<dbReference type="InParanoid" id="A0A7M7N2Y7"/>
<dbReference type="SUPFAM" id="SSF56112">
    <property type="entry name" value="Protein kinase-like (PK-like)"/>
    <property type="match status" value="1"/>
</dbReference>
<sequence length="1385" mass="152981">MWLTSLHEILKGDVYFHQNNQLCYVETIAWDDMQPGLVANISMWDEHAQRNCSEHRCHESCNGHCWGPGEEHCQILTLKDCSSTCDYRCRGPTQADCCHRSCAGGCTNSSNAGCLACRQFSLDNTCVETCPRRYEYDRNTFTNVENPNFRYSYGSRCLKDCPNNVLVDGDNCVKVCGPGKKEQDNQCIPCEGVCPSTCDGIGDDGALSSKHIRSKQFDNCTQINGNLIITSHTFTGDAFAGTTPIDPSALEIFRTVKQITGYLSVQGLHQHFTNLSMFSNLERIDGRNLYGEPPFASLAILDNQHLEALSLISLNELKLGGAYVQNNRLLCYSEETAFDAVINPEYSVSFVNNKDRATCIAENKTCDPQCADIGCWGPGPRQCAKCKNAIIGDTCIEACDLDNGQYVETEASASEAAVCEHCDTQCSAGCSGPEPDQCDCQSDSTGTNCRRMCRNVQDGPFCRAECPEPKFANAQKNCTDCHSNCLKGCNGPENNLGEDGCLECPQVMLDYNRKVMECMLINTPCSDDYFYDRISHSEKSDPLAGSVICQQCDPMCIGCDGAGPRRCKQCKLFRQDDECVDECRSGFYPDVDDMCQPCHPQCRQCFNGTVHDCLDCESYTVQTGENTFFCALSCPAEYPNELSPYVCGKTCPTLFFPNAMSKCEGCHTECKDGCHNGTRSGCYACKNVVVNLECRAECPAAYKNTNGTCLYIHGPDQKATPKPGAAKYLPLNSGGMSIGLLAGIVTSSLIIFIVIIVFVIWFKQRIKNDMYIDIPPNIDLHDMKSCDYTGAPLTPSNVEPNQAQLKIIKDTELKLGPVLGSGAFGTVYKGLWIPDGEKIRIPVAIKALREVSPHAAEELLEEAKVMASVDHPCLLRLLCVCIAQNMTLITQLMPLGAILDYVRQHKEQIGSHHLLNWSFQIAKGMVYLEEKHLIHRDLAARNVLVQSPAQVKITDFGLAKFLEVDSNEYKAQGGKMPIKWLALECIQFRRFSHKSDVWSFGVTLWELMTFGGKPYEGVKAREVPELLERGERLPQPPICTIDIYMLMVKCWLIDEDSRPTFKQMQEELERMTKDPQRYLVIQNDGAMSLPSPTPSDFYKTLMQDTESGADPDLLMDAEDYLQPMSLTANNMTYESQQGFFPVNGAGPRSPTGKPSGPLRKDSSLLRYCQDPTFKGNFDRQNSNTSGNDPNLNDDYLIPNDKLEGFSPLMEEEHDYQNDPRRPTDLGDNYLPLNDGTGSQPTSPSAGMLDNLEYHAIMDQASQGPKSPRTPTIHTGDPWTPMQQQHPHLVARQHSTPSQPRTPPAYAPLAPTMSSSTPLLGDVSFEGPVPPGGAPVMNGQNGGPKGMYRSPPPSNSSGSLGRHSTRGSESDYVNSDVVTDRGESTV</sequence>
<evidence type="ECO:0000256" key="14">
    <source>
        <dbReference type="ARBA" id="ARBA00023180"/>
    </source>
</evidence>
<dbReference type="FunFam" id="2.10.220.10:FF:000155">
    <property type="entry name" value="Receptor protein-tyrosine kinase"/>
    <property type="match status" value="1"/>
</dbReference>
<dbReference type="RefSeq" id="XP_030830508.1">
    <property type="nucleotide sequence ID" value="XM_030974648.1"/>
</dbReference>
<dbReference type="GO" id="GO:0005524">
    <property type="term" value="F:ATP binding"/>
    <property type="evidence" value="ECO:0007669"/>
    <property type="project" value="UniProtKB-UniRule"/>
</dbReference>
<evidence type="ECO:0000256" key="8">
    <source>
        <dbReference type="ARBA" id="ARBA00022777"/>
    </source>
</evidence>
<dbReference type="SUPFAM" id="SSF52058">
    <property type="entry name" value="L domain-like"/>
    <property type="match status" value="2"/>
</dbReference>
<dbReference type="PROSITE" id="PS50011">
    <property type="entry name" value="PROTEIN_KINASE_DOM"/>
    <property type="match status" value="1"/>
</dbReference>
<evidence type="ECO:0000313" key="24">
    <source>
        <dbReference type="Proteomes" id="UP000007110"/>
    </source>
</evidence>
<evidence type="ECO:0000256" key="19">
    <source>
        <dbReference type="PROSITE-ProRule" id="PRU10141"/>
    </source>
</evidence>
<feature type="compositionally biased region" description="Polar residues" evidence="20">
    <location>
        <begin position="1260"/>
        <end position="1272"/>
    </location>
</feature>
<dbReference type="GO" id="GO:0030182">
    <property type="term" value="P:neuron differentiation"/>
    <property type="evidence" value="ECO:0000318"/>
    <property type="project" value="GO_Central"/>
</dbReference>
<comment type="subcellular location">
    <subcellularLocation>
        <location evidence="1">Endomembrane system</location>
    </subcellularLocation>
    <subcellularLocation>
        <location evidence="2">Membrane</location>
        <topology evidence="2">Single-pass type I membrane protein</topology>
    </subcellularLocation>
</comment>
<dbReference type="GO" id="GO:0012505">
    <property type="term" value="C:endomembrane system"/>
    <property type="evidence" value="ECO:0007669"/>
    <property type="project" value="UniProtKB-SubCell"/>
</dbReference>
<proteinExistence type="inferred from homology"/>
<evidence type="ECO:0000256" key="7">
    <source>
        <dbReference type="ARBA" id="ARBA00022741"/>
    </source>
</evidence>
<evidence type="ECO:0000256" key="6">
    <source>
        <dbReference type="ARBA" id="ARBA00022692"/>
    </source>
</evidence>
<evidence type="ECO:0000256" key="20">
    <source>
        <dbReference type="SAM" id="MobiDB-lite"/>
    </source>
</evidence>
<dbReference type="GO" id="GO:0043235">
    <property type="term" value="C:receptor complex"/>
    <property type="evidence" value="ECO:0000318"/>
    <property type="project" value="GO_Central"/>
</dbReference>
<reference evidence="24" key="1">
    <citation type="submission" date="2015-02" db="EMBL/GenBank/DDBJ databases">
        <title>Genome sequencing for Strongylocentrotus purpuratus.</title>
        <authorList>
            <person name="Murali S."/>
            <person name="Liu Y."/>
            <person name="Vee V."/>
            <person name="English A."/>
            <person name="Wang M."/>
            <person name="Skinner E."/>
            <person name="Han Y."/>
            <person name="Muzny D.M."/>
            <person name="Worley K.C."/>
            <person name="Gibbs R.A."/>
        </authorList>
    </citation>
    <scope>NUCLEOTIDE SEQUENCE</scope>
</reference>
<feature type="compositionally biased region" description="Polar residues" evidence="20">
    <location>
        <begin position="1235"/>
        <end position="1244"/>
    </location>
</feature>
<evidence type="ECO:0000256" key="17">
    <source>
        <dbReference type="PIRSR" id="PIRSR000619-1"/>
    </source>
</evidence>
<dbReference type="PANTHER" id="PTHR24416">
    <property type="entry name" value="TYROSINE-PROTEIN KINASE RECEPTOR"/>
    <property type="match status" value="1"/>
</dbReference>
<keyword evidence="6 21" id="KW-0812">Transmembrane</keyword>
<feature type="compositionally biased region" description="Polar residues" evidence="20">
    <location>
        <begin position="1178"/>
        <end position="1190"/>
    </location>
</feature>
<dbReference type="Gene3D" id="3.30.200.20">
    <property type="entry name" value="Phosphorylase Kinase, domain 1"/>
    <property type="match status" value="1"/>
</dbReference>
<dbReference type="FunFam" id="2.10.220.10:FF:000001">
    <property type="entry name" value="Receptor protein-tyrosine kinase"/>
    <property type="match status" value="1"/>
</dbReference>
<feature type="binding site" evidence="18 19">
    <location>
        <position position="846"/>
    </location>
    <ligand>
        <name>ATP</name>
        <dbReference type="ChEBI" id="CHEBI:30616"/>
    </ligand>
</feature>
<dbReference type="KEGG" id="spu:586488"/>
<evidence type="ECO:0000256" key="3">
    <source>
        <dbReference type="ARBA" id="ARBA00011902"/>
    </source>
</evidence>
<dbReference type="Gene3D" id="3.80.20.20">
    <property type="entry name" value="Receptor L-domain"/>
    <property type="match status" value="2"/>
</dbReference>
<evidence type="ECO:0000256" key="11">
    <source>
        <dbReference type="ARBA" id="ARBA00023136"/>
    </source>
</evidence>
<dbReference type="FunFam" id="1.10.510.10:FF:001512">
    <property type="entry name" value="Receptor tyrosine-protein kinase erbB-2"/>
    <property type="match status" value="1"/>
</dbReference>
<keyword evidence="8 16" id="KW-0418">Kinase</keyword>
<keyword evidence="7 16" id="KW-0547">Nucleotide-binding</keyword>
<evidence type="ECO:0000256" key="15">
    <source>
        <dbReference type="ARBA" id="ARBA00051243"/>
    </source>
</evidence>
<name>A0A7M7N2Y7_STRPU</name>
<dbReference type="InterPro" id="IPR011009">
    <property type="entry name" value="Kinase-like_dom_sf"/>
</dbReference>
<evidence type="ECO:0000256" key="10">
    <source>
        <dbReference type="ARBA" id="ARBA00022989"/>
    </source>
</evidence>
<dbReference type="SUPFAM" id="SSF57184">
    <property type="entry name" value="Growth factor receptor domain"/>
    <property type="match status" value="3"/>
</dbReference>
<dbReference type="Pfam" id="PF07714">
    <property type="entry name" value="PK_Tyr_Ser-Thr"/>
    <property type="match status" value="1"/>
</dbReference>
<comment type="similarity">
    <text evidence="16">Belongs to the protein kinase superfamily. Tyr protein kinase family. EGF receptor subfamily.</text>
</comment>
<dbReference type="GO" id="GO:0005886">
    <property type="term" value="C:plasma membrane"/>
    <property type="evidence" value="ECO:0000318"/>
    <property type="project" value="GO_Central"/>
</dbReference>
<evidence type="ECO:0000256" key="13">
    <source>
        <dbReference type="ARBA" id="ARBA00023170"/>
    </source>
</evidence>
<dbReference type="PRINTS" id="PR00109">
    <property type="entry name" value="TYRKINASE"/>
</dbReference>
<dbReference type="SMART" id="SM00219">
    <property type="entry name" value="TyrKc"/>
    <property type="match status" value="1"/>
</dbReference>
<reference evidence="23" key="2">
    <citation type="submission" date="2021-01" db="UniProtKB">
        <authorList>
            <consortium name="EnsemblMetazoa"/>
        </authorList>
    </citation>
    <scope>IDENTIFICATION</scope>
</reference>
<dbReference type="GO" id="GO:0004714">
    <property type="term" value="F:transmembrane receptor protein tyrosine kinase activity"/>
    <property type="evidence" value="ECO:0000318"/>
    <property type="project" value="GO_Central"/>
</dbReference>
<evidence type="ECO:0000256" key="18">
    <source>
        <dbReference type="PIRSR" id="PIRSR000619-2"/>
    </source>
</evidence>
<dbReference type="Proteomes" id="UP000007110">
    <property type="component" value="Unassembled WGS sequence"/>
</dbReference>
<dbReference type="InterPro" id="IPR017441">
    <property type="entry name" value="Protein_kinase_ATP_BS"/>
</dbReference>
<feature type="region of interest" description="Disordered" evidence="20">
    <location>
        <begin position="1140"/>
        <end position="1247"/>
    </location>
</feature>
<comment type="catalytic activity">
    <reaction evidence="15">
        <text>L-tyrosyl-[protein] + ATP = O-phospho-L-tyrosyl-[protein] + ADP + H(+)</text>
        <dbReference type="Rhea" id="RHEA:10596"/>
        <dbReference type="Rhea" id="RHEA-COMP:10136"/>
        <dbReference type="Rhea" id="RHEA-COMP:20101"/>
        <dbReference type="ChEBI" id="CHEBI:15378"/>
        <dbReference type="ChEBI" id="CHEBI:30616"/>
        <dbReference type="ChEBI" id="CHEBI:46858"/>
        <dbReference type="ChEBI" id="CHEBI:61978"/>
        <dbReference type="ChEBI" id="CHEBI:456216"/>
        <dbReference type="EC" id="2.7.10.1"/>
    </reaction>
</comment>
<dbReference type="InterPro" id="IPR036941">
    <property type="entry name" value="Rcpt_L-dom_sf"/>
</dbReference>
<protein>
    <recommendedName>
        <fullName evidence="3 16">Receptor protein-tyrosine kinase</fullName>
        <ecNumber evidence="3 16">2.7.10.1</ecNumber>
    </recommendedName>
</protein>
<evidence type="ECO:0000313" key="23">
    <source>
        <dbReference type="EnsemblMetazoa" id="XP_030830508"/>
    </source>
</evidence>
<dbReference type="GO" id="GO:0050679">
    <property type="term" value="P:positive regulation of epithelial cell proliferation"/>
    <property type="evidence" value="ECO:0000318"/>
    <property type="project" value="GO_Central"/>
</dbReference>
<dbReference type="PROSITE" id="PS00107">
    <property type="entry name" value="PROTEIN_KINASE_ATP"/>
    <property type="match status" value="1"/>
</dbReference>
<feature type="binding site" evidence="18">
    <location>
        <begin position="819"/>
        <end position="827"/>
    </location>
    <ligand>
        <name>ATP</name>
        <dbReference type="ChEBI" id="CHEBI:30616"/>
    </ligand>
</feature>
<dbReference type="OrthoDB" id="6219513at2759"/>
<dbReference type="GO" id="GO:0043410">
    <property type="term" value="P:positive regulation of MAPK cascade"/>
    <property type="evidence" value="ECO:0000318"/>
    <property type="project" value="GO_Central"/>
</dbReference>
<dbReference type="InterPro" id="IPR020635">
    <property type="entry name" value="Tyr_kinase_cat_dom"/>
</dbReference>
<dbReference type="InterPro" id="IPR009030">
    <property type="entry name" value="Growth_fac_rcpt_cys_sf"/>
</dbReference>
<keyword evidence="11 16" id="KW-0472">Membrane</keyword>
<dbReference type="InterPro" id="IPR016245">
    <property type="entry name" value="Tyr_kinase_EGF/ERB/XmrK_rcpt"/>
</dbReference>
<keyword evidence="12 16" id="KW-0829">Tyrosine-protein kinase</keyword>
<dbReference type="PROSITE" id="PS00109">
    <property type="entry name" value="PROTEIN_KINASE_TYR"/>
    <property type="match status" value="1"/>
</dbReference>
<dbReference type="Gene3D" id="1.10.510.10">
    <property type="entry name" value="Transferase(Phosphotransferase) domain 1"/>
    <property type="match status" value="1"/>
</dbReference>
<dbReference type="OMA" id="VCHSECL"/>
<keyword evidence="14" id="KW-0325">Glycoprotein</keyword>
<dbReference type="InterPro" id="IPR006212">
    <property type="entry name" value="Furin_repeat"/>
</dbReference>
<dbReference type="GO" id="GO:0048468">
    <property type="term" value="P:cell development"/>
    <property type="evidence" value="ECO:0007669"/>
    <property type="project" value="UniProtKB-ARBA"/>
</dbReference>
<dbReference type="Pfam" id="PF00757">
    <property type="entry name" value="Furin-like"/>
    <property type="match status" value="1"/>
</dbReference>
<evidence type="ECO:0000259" key="22">
    <source>
        <dbReference type="PROSITE" id="PS50011"/>
    </source>
</evidence>
<dbReference type="Gene3D" id="2.10.220.10">
    <property type="entry name" value="Hormone Receptor, Insulin-like Growth Factor Receptor 1, Chain A, domain 2"/>
    <property type="match status" value="4"/>
</dbReference>
<dbReference type="PANTHER" id="PTHR24416:SF566">
    <property type="entry name" value="EPIDERMAL GROWTH FACTOR RECEPTOR"/>
    <property type="match status" value="1"/>
</dbReference>
<evidence type="ECO:0000256" key="1">
    <source>
        <dbReference type="ARBA" id="ARBA00004308"/>
    </source>
</evidence>